<gene>
    <name evidence="1" type="ORF">BP01DRAFT_379726</name>
</gene>
<dbReference type="Proteomes" id="UP000248349">
    <property type="component" value="Unassembled WGS sequence"/>
</dbReference>
<dbReference type="SUPFAM" id="SSF52540">
    <property type="entry name" value="P-loop containing nucleoside triphosphate hydrolases"/>
    <property type="match status" value="1"/>
</dbReference>
<dbReference type="Gene3D" id="3.40.50.300">
    <property type="entry name" value="P-loop containing nucleotide triphosphate hydrolases"/>
    <property type="match status" value="1"/>
</dbReference>
<dbReference type="GO" id="GO:0015421">
    <property type="term" value="F:ABC-type oligopeptide transporter activity"/>
    <property type="evidence" value="ECO:0007669"/>
    <property type="project" value="TreeGrafter"/>
</dbReference>
<dbReference type="OrthoDB" id="6500128at2759"/>
<dbReference type="GeneID" id="37078397"/>
<dbReference type="PANTHER" id="PTHR43394">
    <property type="entry name" value="ATP-DEPENDENT PERMEASE MDL1, MITOCHONDRIAL"/>
    <property type="match status" value="1"/>
</dbReference>
<dbReference type="GO" id="GO:0005743">
    <property type="term" value="C:mitochondrial inner membrane"/>
    <property type="evidence" value="ECO:0007669"/>
    <property type="project" value="TreeGrafter"/>
</dbReference>
<reference evidence="1 2" key="1">
    <citation type="submission" date="2016-12" db="EMBL/GenBank/DDBJ databases">
        <title>The genomes of Aspergillus section Nigri reveals drivers in fungal speciation.</title>
        <authorList>
            <consortium name="DOE Joint Genome Institute"/>
            <person name="Vesth T.C."/>
            <person name="Nybo J."/>
            <person name="Theobald S."/>
            <person name="Brandl J."/>
            <person name="Frisvad J.C."/>
            <person name="Nielsen K.F."/>
            <person name="Lyhne E.K."/>
            <person name="Kogle M.E."/>
            <person name="Kuo A."/>
            <person name="Riley R."/>
            <person name="Clum A."/>
            <person name="Nolan M."/>
            <person name="Lipzen A."/>
            <person name="Salamov A."/>
            <person name="Henrissat B."/>
            <person name="Wiebenga A."/>
            <person name="De Vries R.P."/>
            <person name="Grigoriev I.V."/>
            <person name="Mortensen U.H."/>
            <person name="Andersen M.R."/>
            <person name="Baker S.E."/>
        </authorList>
    </citation>
    <scope>NUCLEOTIDE SEQUENCE [LARGE SCALE GENOMIC DNA]</scope>
    <source>
        <strain evidence="1 2">JOP 1030-1</strain>
    </source>
</reference>
<dbReference type="AlphaFoldDB" id="A0A319AQ58"/>
<organism evidence="1 2">
    <name type="scientific">Aspergillus saccharolyticus JOP 1030-1</name>
    <dbReference type="NCBI Taxonomy" id="1450539"/>
    <lineage>
        <taxon>Eukaryota</taxon>
        <taxon>Fungi</taxon>
        <taxon>Dikarya</taxon>
        <taxon>Ascomycota</taxon>
        <taxon>Pezizomycotina</taxon>
        <taxon>Eurotiomycetes</taxon>
        <taxon>Eurotiomycetidae</taxon>
        <taxon>Eurotiales</taxon>
        <taxon>Aspergillaceae</taxon>
        <taxon>Aspergillus</taxon>
        <taxon>Aspergillus subgen. Circumdati</taxon>
    </lineage>
</organism>
<dbReference type="STRING" id="1450539.A0A319AQ58"/>
<name>A0A319AQ58_9EURO</name>
<dbReference type="RefSeq" id="XP_025434524.1">
    <property type="nucleotide sequence ID" value="XM_025577168.1"/>
</dbReference>
<dbReference type="GO" id="GO:0090374">
    <property type="term" value="P:oligopeptide export from mitochondrion"/>
    <property type="evidence" value="ECO:0007669"/>
    <property type="project" value="TreeGrafter"/>
</dbReference>
<evidence type="ECO:0008006" key="3">
    <source>
        <dbReference type="Google" id="ProtNLM"/>
    </source>
</evidence>
<sequence length="111" mass="12163">MLVCGGLIHGSSFRPPEGALPAPSTVKDVDLQHIHFKYPSRQRQRMALAKAILWKAKILLLDEATSALDTASEYQVQQALRSAMGGRTTIAVAQRLKTIMHADEILVLDKG</sequence>
<protein>
    <recommendedName>
        <fullName evidence="3">P-loop containing nucleoside triphosphate hydrolase protein</fullName>
    </recommendedName>
</protein>
<dbReference type="EMBL" id="KZ821221">
    <property type="protein sequence ID" value="PYH48542.1"/>
    <property type="molecule type" value="Genomic_DNA"/>
</dbReference>
<evidence type="ECO:0000313" key="1">
    <source>
        <dbReference type="EMBL" id="PYH48542.1"/>
    </source>
</evidence>
<dbReference type="InterPro" id="IPR039421">
    <property type="entry name" value="Type_1_exporter"/>
</dbReference>
<dbReference type="PANTHER" id="PTHR43394:SF1">
    <property type="entry name" value="ATP-BINDING CASSETTE SUB-FAMILY B MEMBER 10, MITOCHONDRIAL"/>
    <property type="match status" value="1"/>
</dbReference>
<proteinExistence type="predicted"/>
<accession>A0A319AQ58</accession>
<dbReference type="InterPro" id="IPR027417">
    <property type="entry name" value="P-loop_NTPase"/>
</dbReference>
<keyword evidence="2" id="KW-1185">Reference proteome</keyword>
<evidence type="ECO:0000313" key="2">
    <source>
        <dbReference type="Proteomes" id="UP000248349"/>
    </source>
</evidence>